<organism evidence="6 7">
    <name type="scientific">Parasedimentitalea huanghaiensis</name>
    <dbReference type="NCBI Taxonomy" id="2682100"/>
    <lineage>
        <taxon>Bacteria</taxon>
        <taxon>Pseudomonadati</taxon>
        <taxon>Pseudomonadota</taxon>
        <taxon>Alphaproteobacteria</taxon>
        <taxon>Rhodobacterales</taxon>
        <taxon>Paracoccaceae</taxon>
        <taxon>Parasedimentitalea</taxon>
    </lineage>
</organism>
<evidence type="ECO:0000256" key="1">
    <source>
        <dbReference type="ARBA" id="ARBA00009437"/>
    </source>
</evidence>
<evidence type="ECO:0000256" key="3">
    <source>
        <dbReference type="ARBA" id="ARBA00023125"/>
    </source>
</evidence>
<dbReference type="GO" id="GO:0003700">
    <property type="term" value="F:DNA-binding transcription factor activity"/>
    <property type="evidence" value="ECO:0007669"/>
    <property type="project" value="InterPro"/>
</dbReference>
<dbReference type="EMBL" id="WQLV01000002">
    <property type="protein sequence ID" value="MVO15202.1"/>
    <property type="molecule type" value="Genomic_DNA"/>
</dbReference>
<dbReference type="Pfam" id="PF00126">
    <property type="entry name" value="HTH_1"/>
    <property type="match status" value="1"/>
</dbReference>
<reference evidence="6 7" key="1">
    <citation type="submission" date="2019-12" db="EMBL/GenBank/DDBJ databases">
        <authorList>
            <person name="Zhang Y.-J."/>
        </authorList>
    </citation>
    <scope>NUCLEOTIDE SEQUENCE [LARGE SCALE GENOMIC DNA]</scope>
    <source>
        <strain evidence="6 7">CY05</strain>
    </source>
</reference>
<dbReference type="Proteomes" id="UP000478892">
    <property type="component" value="Unassembled WGS sequence"/>
</dbReference>
<dbReference type="InterPro" id="IPR058163">
    <property type="entry name" value="LysR-type_TF_proteobact-type"/>
</dbReference>
<dbReference type="InterPro" id="IPR005119">
    <property type="entry name" value="LysR_subst-bd"/>
</dbReference>
<evidence type="ECO:0000313" key="6">
    <source>
        <dbReference type="EMBL" id="MVO15202.1"/>
    </source>
</evidence>
<dbReference type="Gene3D" id="3.40.190.10">
    <property type="entry name" value="Periplasmic binding protein-like II"/>
    <property type="match status" value="2"/>
</dbReference>
<keyword evidence="2" id="KW-0805">Transcription regulation</keyword>
<dbReference type="GO" id="GO:0043565">
    <property type="term" value="F:sequence-specific DNA binding"/>
    <property type="evidence" value="ECO:0007669"/>
    <property type="project" value="TreeGrafter"/>
</dbReference>
<keyword evidence="7" id="KW-1185">Reference proteome</keyword>
<dbReference type="SUPFAM" id="SSF53850">
    <property type="entry name" value="Periplasmic binding protein-like II"/>
    <property type="match status" value="1"/>
</dbReference>
<evidence type="ECO:0000256" key="2">
    <source>
        <dbReference type="ARBA" id="ARBA00023015"/>
    </source>
</evidence>
<dbReference type="InterPro" id="IPR000847">
    <property type="entry name" value="LysR_HTH_N"/>
</dbReference>
<sequence>MPVSPPRPKQLPMTALRAFETAARLGGFAAAAQELGISPGAVSAHVKTLEDSLRAPLFLRSAKGVTLTALGARVLPDFTSAFDQMGQAMQLLHSEAAPQVVHIAALPAVAQFWLSPRLPALRAAAPDIEISITAMEMPPNLKRAPYDLCLFYDAALGEEVAQDGITPVCAPSFADQLRSPADLQHVPCLSDSSWSKDWDHWLQAACPDTAITPRGPEFSLYALAVEETVNGAGVLIGHTALIERQLNSGALVAPFETVVSLPLSLRLWSPRRHRRGSPAGQVARWLTGAGRVPDL</sequence>
<accession>A0A6L6WHP9</accession>
<dbReference type="SUPFAM" id="SSF46785">
    <property type="entry name" value="Winged helix' DNA-binding domain"/>
    <property type="match status" value="1"/>
</dbReference>
<dbReference type="Gene3D" id="1.10.10.10">
    <property type="entry name" value="Winged helix-like DNA-binding domain superfamily/Winged helix DNA-binding domain"/>
    <property type="match status" value="1"/>
</dbReference>
<keyword evidence="4" id="KW-0804">Transcription</keyword>
<evidence type="ECO:0000256" key="4">
    <source>
        <dbReference type="ARBA" id="ARBA00023163"/>
    </source>
</evidence>
<dbReference type="AlphaFoldDB" id="A0A6L6WHP9"/>
<keyword evidence="3" id="KW-0238">DNA-binding</keyword>
<evidence type="ECO:0000313" key="7">
    <source>
        <dbReference type="Proteomes" id="UP000478892"/>
    </source>
</evidence>
<dbReference type="PANTHER" id="PTHR30537:SF26">
    <property type="entry name" value="GLYCINE CLEAVAGE SYSTEM TRANSCRIPTIONAL ACTIVATOR"/>
    <property type="match status" value="1"/>
</dbReference>
<dbReference type="InterPro" id="IPR036388">
    <property type="entry name" value="WH-like_DNA-bd_sf"/>
</dbReference>
<gene>
    <name evidence="6" type="ORF">GO984_05190</name>
</gene>
<feature type="domain" description="HTH lysR-type" evidence="5">
    <location>
        <begin position="11"/>
        <end position="68"/>
    </location>
</feature>
<dbReference type="InterPro" id="IPR036390">
    <property type="entry name" value="WH_DNA-bd_sf"/>
</dbReference>
<dbReference type="Pfam" id="PF03466">
    <property type="entry name" value="LysR_substrate"/>
    <property type="match status" value="1"/>
</dbReference>
<protein>
    <submittedName>
        <fullName evidence="6">LysR family transcriptional regulator</fullName>
    </submittedName>
</protein>
<name>A0A6L6WHP9_9RHOB</name>
<comment type="similarity">
    <text evidence="1">Belongs to the LysR transcriptional regulatory family.</text>
</comment>
<dbReference type="PANTHER" id="PTHR30537">
    <property type="entry name" value="HTH-TYPE TRANSCRIPTIONAL REGULATOR"/>
    <property type="match status" value="1"/>
</dbReference>
<dbReference type="GO" id="GO:0006351">
    <property type="term" value="P:DNA-templated transcription"/>
    <property type="evidence" value="ECO:0007669"/>
    <property type="project" value="TreeGrafter"/>
</dbReference>
<dbReference type="PROSITE" id="PS50931">
    <property type="entry name" value="HTH_LYSR"/>
    <property type="match status" value="1"/>
</dbReference>
<comment type="caution">
    <text evidence="6">The sequence shown here is derived from an EMBL/GenBank/DDBJ whole genome shotgun (WGS) entry which is preliminary data.</text>
</comment>
<proteinExistence type="inferred from homology"/>
<evidence type="ECO:0000259" key="5">
    <source>
        <dbReference type="PROSITE" id="PS50931"/>
    </source>
</evidence>
<dbReference type="PRINTS" id="PR00039">
    <property type="entry name" value="HTHLYSR"/>
</dbReference>